<dbReference type="SMART" id="SM00248">
    <property type="entry name" value="ANK"/>
    <property type="match status" value="3"/>
</dbReference>
<dbReference type="PRINTS" id="PR01415">
    <property type="entry name" value="ANKYRIN"/>
</dbReference>
<evidence type="ECO:0000313" key="5">
    <source>
        <dbReference type="Proteomes" id="UP000749646"/>
    </source>
</evidence>
<keyword evidence="2 3" id="KW-0040">ANK repeat</keyword>
<dbReference type="PANTHER" id="PTHR24171:SF8">
    <property type="entry name" value="BRCA1-ASSOCIATED RING DOMAIN PROTEIN 1"/>
    <property type="match status" value="1"/>
</dbReference>
<dbReference type="OrthoDB" id="9995210at2759"/>
<dbReference type="InterPro" id="IPR002110">
    <property type="entry name" value="Ankyrin_rpt"/>
</dbReference>
<evidence type="ECO:0000256" key="1">
    <source>
        <dbReference type="ARBA" id="ARBA00022737"/>
    </source>
</evidence>
<dbReference type="GO" id="GO:0085020">
    <property type="term" value="P:protein K6-linked ubiquitination"/>
    <property type="evidence" value="ECO:0007669"/>
    <property type="project" value="TreeGrafter"/>
</dbReference>
<name>A0A9P6SU15_9FUNG</name>
<dbReference type="PANTHER" id="PTHR24171">
    <property type="entry name" value="ANKYRIN REPEAT DOMAIN-CONTAINING PROTEIN 39-RELATED"/>
    <property type="match status" value="1"/>
</dbReference>
<dbReference type="GO" id="GO:0004842">
    <property type="term" value="F:ubiquitin-protein transferase activity"/>
    <property type="evidence" value="ECO:0007669"/>
    <property type="project" value="TreeGrafter"/>
</dbReference>
<gene>
    <name evidence="4" type="ORF">BGZ65_002557</name>
</gene>
<dbReference type="EMBL" id="JAAAHW010000431">
    <property type="protein sequence ID" value="KAG0002523.1"/>
    <property type="molecule type" value="Genomic_DNA"/>
</dbReference>
<evidence type="ECO:0000313" key="4">
    <source>
        <dbReference type="EMBL" id="KAG0002523.1"/>
    </source>
</evidence>
<dbReference type="PROSITE" id="PS50088">
    <property type="entry name" value="ANK_REPEAT"/>
    <property type="match status" value="2"/>
</dbReference>
<evidence type="ECO:0000256" key="2">
    <source>
        <dbReference type="ARBA" id="ARBA00023043"/>
    </source>
</evidence>
<dbReference type="Pfam" id="PF00023">
    <property type="entry name" value="Ank"/>
    <property type="match status" value="1"/>
</dbReference>
<feature type="repeat" description="ANK" evidence="3">
    <location>
        <begin position="42"/>
        <end position="75"/>
    </location>
</feature>
<dbReference type="Gene3D" id="1.25.40.20">
    <property type="entry name" value="Ankyrin repeat-containing domain"/>
    <property type="match status" value="2"/>
</dbReference>
<protein>
    <submittedName>
        <fullName evidence="4">Uncharacterized protein</fullName>
    </submittedName>
</protein>
<organism evidence="4 5">
    <name type="scientific">Modicella reniformis</name>
    <dbReference type="NCBI Taxonomy" id="1440133"/>
    <lineage>
        <taxon>Eukaryota</taxon>
        <taxon>Fungi</taxon>
        <taxon>Fungi incertae sedis</taxon>
        <taxon>Mucoromycota</taxon>
        <taxon>Mortierellomycotina</taxon>
        <taxon>Mortierellomycetes</taxon>
        <taxon>Mortierellales</taxon>
        <taxon>Mortierellaceae</taxon>
        <taxon>Modicella</taxon>
    </lineage>
</organism>
<dbReference type="Pfam" id="PF12796">
    <property type="entry name" value="Ank_2"/>
    <property type="match status" value="1"/>
</dbReference>
<keyword evidence="1" id="KW-0677">Repeat</keyword>
<dbReference type="SUPFAM" id="SSF48403">
    <property type="entry name" value="Ankyrin repeat"/>
    <property type="match status" value="1"/>
</dbReference>
<keyword evidence="5" id="KW-1185">Reference proteome</keyword>
<feature type="repeat" description="ANK" evidence="3">
    <location>
        <begin position="77"/>
        <end position="113"/>
    </location>
</feature>
<evidence type="ECO:0000256" key="3">
    <source>
        <dbReference type="PROSITE-ProRule" id="PRU00023"/>
    </source>
</evidence>
<sequence length="168" mass="18205">MAADSNNNEVLITACREDNLDMLETVLSADKSSFDINHTDGLGNSALHYAARYGSTGCLEILLYYDGIRINASNNHEGDTALHKAASYQDPEIALEMVQLLISKGASPKIKNKLQQTPADVAPSDTHAEVKSYLESAALAALVLLEFNNLLFHGFADIGNLRVQCLLI</sequence>
<dbReference type="AlphaFoldDB" id="A0A9P6SU15"/>
<dbReference type="InterPro" id="IPR036770">
    <property type="entry name" value="Ankyrin_rpt-contain_sf"/>
</dbReference>
<proteinExistence type="predicted"/>
<dbReference type="PROSITE" id="PS50297">
    <property type="entry name" value="ANK_REP_REGION"/>
    <property type="match status" value="1"/>
</dbReference>
<comment type="caution">
    <text evidence="4">The sequence shown here is derived from an EMBL/GenBank/DDBJ whole genome shotgun (WGS) entry which is preliminary data.</text>
</comment>
<accession>A0A9P6SU15</accession>
<dbReference type="Proteomes" id="UP000749646">
    <property type="component" value="Unassembled WGS sequence"/>
</dbReference>
<reference evidence="4" key="1">
    <citation type="journal article" date="2020" name="Fungal Divers.">
        <title>Resolving the Mortierellaceae phylogeny through synthesis of multi-gene phylogenetics and phylogenomics.</title>
        <authorList>
            <person name="Vandepol N."/>
            <person name="Liber J."/>
            <person name="Desiro A."/>
            <person name="Na H."/>
            <person name="Kennedy M."/>
            <person name="Barry K."/>
            <person name="Grigoriev I.V."/>
            <person name="Miller A.N."/>
            <person name="O'Donnell K."/>
            <person name="Stajich J.E."/>
            <person name="Bonito G."/>
        </authorList>
    </citation>
    <scope>NUCLEOTIDE SEQUENCE</scope>
    <source>
        <strain evidence="4">MES-2147</strain>
    </source>
</reference>